<reference evidence="1 2" key="1">
    <citation type="journal article" date="2016" name="Nat. Biotechnol.">
        <title>Measurement of bacterial replication rates in microbial communities.</title>
        <authorList>
            <person name="Brown C.T."/>
            <person name="Olm M.R."/>
            <person name="Thomas B.C."/>
            <person name="Banfield J.F."/>
        </authorList>
    </citation>
    <scope>NUCLEOTIDE SEQUENCE [LARGE SCALE GENOMIC DNA]</scope>
    <source>
        <strain evidence="1">45_41</strain>
    </source>
</reference>
<dbReference type="EMBL" id="MNQU01000332">
    <property type="protein sequence ID" value="OKZ28869.1"/>
    <property type="molecule type" value="Genomic_DNA"/>
</dbReference>
<evidence type="ECO:0000313" key="1">
    <source>
        <dbReference type="EMBL" id="OKZ28869.1"/>
    </source>
</evidence>
<dbReference type="Proteomes" id="UP000186549">
    <property type="component" value="Unassembled WGS sequence"/>
</dbReference>
<accession>A0A1Q6HQU2</accession>
<comment type="caution">
    <text evidence="1">The sequence shown here is derived from an EMBL/GenBank/DDBJ whole genome shotgun (WGS) entry which is preliminary data.</text>
</comment>
<gene>
    <name evidence="1" type="ORF">BHV79_17915</name>
</gene>
<proteinExistence type="predicted"/>
<protein>
    <submittedName>
        <fullName evidence="1">Uncharacterized protein</fullName>
    </submittedName>
</protein>
<dbReference type="AlphaFoldDB" id="A0A1Q6HQU2"/>
<organism evidence="1 2">
    <name type="scientific">Bacteroides uniformis</name>
    <dbReference type="NCBI Taxonomy" id="820"/>
    <lineage>
        <taxon>Bacteria</taxon>
        <taxon>Pseudomonadati</taxon>
        <taxon>Bacteroidota</taxon>
        <taxon>Bacteroidia</taxon>
        <taxon>Bacteroidales</taxon>
        <taxon>Bacteroidaceae</taxon>
        <taxon>Bacteroides</taxon>
    </lineage>
</organism>
<name>A0A1Q6HQU2_BACUN</name>
<sequence>MAAEILSFEKNESENAYYATFVSDGNPVTIQIKNKGGYVTAFAGIDDLEPVPLYPNASQYNGASNTIFRIVGIANGINITIKSATEVLEAKMIKEG</sequence>
<evidence type="ECO:0000313" key="2">
    <source>
        <dbReference type="Proteomes" id="UP000186549"/>
    </source>
</evidence>